<name>A0A9X0B7U1_9EURO</name>
<dbReference type="OrthoDB" id="19653at2759"/>
<gene>
    <name evidence="3" type="ORF">N7509_006743</name>
</gene>
<evidence type="ECO:0000313" key="3">
    <source>
        <dbReference type="EMBL" id="KAJ5391253.1"/>
    </source>
</evidence>
<dbReference type="InterPro" id="IPR049492">
    <property type="entry name" value="BD-FAE-like_dom"/>
</dbReference>
<dbReference type="RefSeq" id="XP_056486931.1">
    <property type="nucleotide sequence ID" value="XM_056631380.1"/>
</dbReference>
<reference evidence="3" key="2">
    <citation type="journal article" date="2023" name="IMA Fungus">
        <title>Comparative genomic study of the Penicillium genus elucidates a diverse pangenome and 15 lateral gene transfer events.</title>
        <authorList>
            <person name="Petersen C."/>
            <person name="Sorensen T."/>
            <person name="Nielsen M.R."/>
            <person name="Sondergaard T.E."/>
            <person name="Sorensen J.L."/>
            <person name="Fitzpatrick D.A."/>
            <person name="Frisvad J.C."/>
            <person name="Nielsen K.L."/>
        </authorList>
    </citation>
    <scope>NUCLEOTIDE SEQUENCE</scope>
    <source>
        <strain evidence="3">IBT 29677</strain>
    </source>
</reference>
<dbReference type="Gene3D" id="3.40.50.1820">
    <property type="entry name" value="alpha/beta hydrolase"/>
    <property type="match status" value="1"/>
</dbReference>
<protein>
    <submittedName>
        <fullName evidence="3">Alpha/Beta hydrolase protein</fullName>
    </submittedName>
</protein>
<dbReference type="PANTHER" id="PTHR48081:SF3">
    <property type="entry name" value="ALPHA_BETA HYDROLASE FOLD-3 DOMAIN-CONTAINING PROTEIN"/>
    <property type="match status" value="1"/>
</dbReference>
<evidence type="ECO:0000259" key="2">
    <source>
        <dbReference type="Pfam" id="PF20434"/>
    </source>
</evidence>
<evidence type="ECO:0000256" key="1">
    <source>
        <dbReference type="ARBA" id="ARBA00022801"/>
    </source>
</evidence>
<accession>A0A9X0B7U1</accession>
<evidence type="ECO:0000313" key="4">
    <source>
        <dbReference type="Proteomes" id="UP001147747"/>
    </source>
</evidence>
<dbReference type="SUPFAM" id="SSF53474">
    <property type="entry name" value="alpha/beta-Hydrolases"/>
    <property type="match status" value="1"/>
</dbReference>
<dbReference type="AlphaFoldDB" id="A0A9X0B7U1"/>
<dbReference type="InterPro" id="IPR050300">
    <property type="entry name" value="GDXG_lipolytic_enzyme"/>
</dbReference>
<feature type="domain" description="BD-FAE-like" evidence="2">
    <location>
        <begin position="24"/>
        <end position="132"/>
    </location>
</feature>
<keyword evidence="4" id="KW-1185">Reference proteome</keyword>
<dbReference type="InterPro" id="IPR029058">
    <property type="entry name" value="AB_hydrolase_fold"/>
</dbReference>
<dbReference type="PANTHER" id="PTHR48081">
    <property type="entry name" value="AB HYDROLASE SUPERFAMILY PROTEIN C4A8.06C"/>
    <property type="match status" value="1"/>
</dbReference>
<keyword evidence="1 3" id="KW-0378">Hydrolase</keyword>
<reference evidence="3" key="1">
    <citation type="submission" date="2022-12" db="EMBL/GenBank/DDBJ databases">
        <authorList>
            <person name="Petersen C."/>
        </authorList>
    </citation>
    <scope>NUCLEOTIDE SEQUENCE</scope>
    <source>
        <strain evidence="3">IBT 29677</strain>
    </source>
</reference>
<dbReference type="Proteomes" id="UP001147747">
    <property type="component" value="Unassembled WGS sequence"/>
</dbReference>
<comment type="caution">
    <text evidence="3">The sequence shown here is derived from an EMBL/GenBank/DDBJ whole genome shotgun (WGS) entry which is preliminary data.</text>
</comment>
<sequence length="335" mass="36285">MNRQLPEGGQTLVYSTVGDHEIKLDYYLPRANGALPAVIYYHGGGMTAGSRRGGGLPHWLFAHCQEKGYIFISADYRLCHPTTALDQIEDARNLFQFITSTHFNNILPESTTIDFTRIAVSGFSAGAYSARAACIYASPKPAALISVYGLGGNVLLDHWTRARPPTSIAKFVDLNAVPELLADKTVVSDDVSVGGPLSRRFALTVHWEISGTMLDGIFGRDGLGRDLDKVDYEQRAAAFPSDLKSGLLQSFVGDSYPPSIFVHGTADEVESIDQHEQLKGLGVKSELLLVEDGPHGLEAFSTDPTSVVSSRSKEAYGKALNFIDDLFSGLQKSAL</sequence>
<dbReference type="GO" id="GO:0072330">
    <property type="term" value="P:monocarboxylic acid biosynthetic process"/>
    <property type="evidence" value="ECO:0007669"/>
    <property type="project" value="UniProtKB-ARBA"/>
</dbReference>
<dbReference type="GO" id="GO:0016787">
    <property type="term" value="F:hydrolase activity"/>
    <property type="evidence" value="ECO:0007669"/>
    <property type="project" value="UniProtKB-KW"/>
</dbReference>
<dbReference type="EMBL" id="JAPZBU010000008">
    <property type="protein sequence ID" value="KAJ5391253.1"/>
    <property type="molecule type" value="Genomic_DNA"/>
</dbReference>
<dbReference type="Pfam" id="PF20434">
    <property type="entry name" value="BD-FAE"/>
    <property type="match status" value="1"/>
</dbReference>
<organism evidence="3 4">
    <name type="scientific">Penicillium cosmopolitanum</name>
    <dbReference type="NCBI Taxonomy" id="1131564"/>
    <lineage>
        <taxon>Eukaryota</taxon>
        <taxon>Fungi</taxon>
        <taxon>Dikarya</taxon>
        <taxon>Ascomycota</taxon>
        <taxon>Pezizomycotina</taxon>
        <taxon>Eurotiomycetes</taxon>
        <taxon>Eurotiomycetidae</taxon>
        <taxon>Eurotiales</taxon>
        <taxon>Aspergillaceae</taxon>
        <taxon>Penicillium</taxon>
    </lineage>
</organism>
<proteinExistence type="predicted"/>
<dbReference type="GeneID" id="81370360"/>
<dbReference type="GO" id="GO:0017000">
    <property type="term" value="P:antibiotic biosynthetic process"/>
    <property type="evidence" value="ECO:0007669"/>
    <property type="project" value="UniProtKB-ARBA"/>
</dbReference>